<feature type="domain" description="HTH cro/C1-type" evidence="1">
    <location>
        <begin position="25"/>
        <end position="80"/>
    </location>
</feature>
<reference evidence="2" key="1">
    <citation type="journal article" date="2014" name="Int. J. Syst. Evol. Microbiol.">
        <title>Complete genome sequence of Corynebacterium casei LMG S-19264T (=DSM 44701T), isolated from a smear-ripened cheese.</title>
        <authorList>
            <consortium name="US DOE Joint Genome Institute (JGI-PGF)"/>
            <person name="Walter F."/>
            <person name="Albersmeier A."/>
            <person name="Kalinowski J."/>
            <person name="Ruckert C."/>
        </authorList>
    </citation>
    <scope>NUCLEOTIDE SEQUENCE</scope>
    <source>
        <strain evidence="2">KCTC 32437</strain>
    </source>
</reference>
<dbReference type="GO" id="GO:0003677">
    <property type="term" value="F:DNA binding"/>
    <property type="evidence" value="ECO:0007669"/>
    <property type="project" value="InterPro"/>
</dbReference>
<dbReference type="CDD" id="cd00093">
    <property type="entry name" value="HTH_XRE"/>
    <property type="match status" value="1"/>
</dbReference>
<dbReference type="SMART" id="SM00530">
    <property type="entry name" value="HTH_XRE"/>
    <property type="match status" value="1"/>
</dbReference>
<dbReference type="EMBL" id="BMZE01000001">
    <property type="protein sequence ID" value="GHA18362.1"/>
    <property type="molecule type" value="Genomic_DNA"/>
</dbReference>
<reference evidence="2" key="2">
    <citation type="submission" date="2020-09" db="EMBL/GenBank/DDBJ databases">
        <authorList>
            <person name="Sun Q."/>
            <person name="Kim S."/>
        </authorList>
    </citation>
    <scope>NUCLEOTIDE SEQUENCE</scope>
    <source>
        <strain evidence="2">KCTC 32437</strain>
    </source>
</reference>
<gene>
    <name evidence="2" type="ORF">GCM10007989_12070</name>
</gene>
<dbReference type="Gene3D" id="1.10.260.40">
    <property type="entry name" value="lambda repressor-like DNA-binding domains"/>
    <property type="match status" value="1"/>
</dbReference>
<evidence type="ECO:0000313" key="3">
    <source>
        <dbReference type="Proteomes" id="UP000646579"/>
    </source>
</evidence>
<dbReference type="SUPFAM" id="SSF47413">
    <property type="entry name" value="lambda repressor-like DNA-binding domains"/>
    <property type="match status" value="1"/>
</dbReference>
<accession>A0A918S0L7</accession>
<evidence type="ECO:0000259" key="1">
    <source>
        <dbReference type="PROSITE" id="PS50943"/>
    </source>
</evidence>
<dbReference type="RefSeq" id="WP_189424293.1">
    <property type="nucleotide sequence ID" value="NZ_BMZE01000001.1"/>
</dbReference>
<organism evidence="2 3">
    <name type="scientific">Devosia pacifica</name>
    <dbReference type="NCBI Taxonomy" id="1335967"/>
    <lineage>
        <taxon>Bacteria</taxon>
        <taxon>Pseudomonadati</taxon>
        <taxon>Pseudomonadota</taxon>
        <taxon>Alphaproteobacteria</taxon>
        <taxon>Hyphomicrobiales</taxon>
        <taxon>Devosiaceae</taxon>
        <taxon>Devosia</taxon>
    </lineage>
</organism>
<comment type="caution">
    <text evidence="2">The sequence shown here is derived from an EMBL/GenBank/DDBJ whole genome shotgun (WGS) entry which is preliminary data.</text>
</comment>
<name>A0A918S0L7_9HYPH</name>
<dbReference type="PROSITE" id="PS50943">
    <property type="entry name" value="HTH_CROC1"/>
    <property type="match status" value="1"/>
</dbReference>
<keyword evidence="3" id="KW-1185">Reference proteome</keyword>
<dbReference type="Proteomes" id="UP000646579">
    <property type="component" value="Unassembled WGS sequence"/>
</dbReference>
<protein>
    <recommendedName>
        <fullName evidence="1">HTH cro/C1-type domain-containing protein</fullName>
    </recommendedName>
</protein>
<dbReference type="AlphaFoldDB" id="A0A918S0L7"/>
<dbReference type="InterPro" id="IPR010982">
    <property type="entry name" value="Lambda_DNA-bd_dom_sf"/>
</dbReference>
<dbReference type="Pfam" id="PF01381">
    <property type="entry name" value="HTH_3"/>
    <property type="match status" value="1"/>
</dbReference>
<evidence type="ECO:0000313" key="2">
    <source>
        <dbReference type="EMBL" id="GHA18362.1"/>
    </source>
</evidence>
<proteinExistence type="predicted"/>
<sequence length="143" mass="16351">MYAHPQHGVDPNEVQALRRLAGRWLRDKREAARFSQRELAERLGFERYAFISQIEAGRGRVPPDRYEDYARALGVNARELARTMLRYYDPVTHRLLFETERDSAPAPASTGFDAKAAGPAVDRQIEALEERLKRLESRLQAAG</sequence>
<dbReference type="InterPro" id="IPR001387">
    <property type="entry name" value="Cro/C1-type_HTH"/>
</dbReference>